<organism evidence="12 13">
    <name type="scientific">Paralvinella palmiformis</name>
    <dbReference type="NCBI Taxonomy" id="53620"/>
    <lineage>
        <taxon>Eukaryota</taxon>
        <taxon>Metazoa</taxon>
        <taxon>Spiralia</taxon>
        <taxon>Lophotrochozoa</taxon>
        <taxon>Annelida</taxon>
        <taxon>Polychaeta</taxon>
        <taxon>Sedentaria</taxon>
        <taxon>Canalipalpata</taxon>
        <taxon>Terebellida</taxon>
        <taxon>Terebelliformia</taxon>
        <taxon>Alvinellidae</taxon>
        <taxon>Paralvinella</taxon>
    </lineage>
</organism>
<proteinExistence type="inferred from homology"/>
<dbReference type="Gene3D" id="2.30.30.40">
    <property type="entry name" value="SH3 Domains"/>
    <property type="match status" value="1"/>
</dbReference>
<evidence type="ECO:0000256" key="2">
    <source>
        <dbReference type="ARBA" id="ARBA00022443"/>
    </source>
</evidence>
<dbReference type="FunFam" id="3.40.50.300:FF:000023">
    <property type="entry name" value="Voltage-dependent L-type calcium channel subunit beta-2"/>
    <property type="match status" value="1"/>
</dbReference>
<gene>
    <name evidence="12" type="ORF">LSH36_197g05005</name>
</gene>
<keyword evidence="8" id="KW-0406">Ion transport</keyword>
<evidence type="ECO:0000256" key="8">
    <source>
        <dbReference type="ARBA" id="ARBA00023065"/>
    </source>
</evidence>
<feature type="compositionally biased region" description="Basic and acidic residues" evidence="10">
    <location>
        <begin position="563"/>
        <end position="574"/>
    </location>
</feature>
<dbReference type="CDD" id="cd11863">
    <property type="entry name" value="SH3_CACNB"/>
    <property type="match status" value="1"/>
</dbReference>
<dbReference type="Pfam" id="PF12052">
    <property type="entry name" value="VGCC_beta4Aa_N"/>
    <property type="match status" value="1"/>
</dbReference>
<reference evidence="12" key="1">
    <citation type="journal article" date="2023" name="Mol. Biol. Evol.">
        <title>Third-Generation Sequencing Reveals the Adaptive Role of the Epigenome in Three Deep-Sea Polychaetes.</title>
        <authorList>
            <person name="Perez M."/>
            <person name="Aroh O."/>
            <person name="Sun Y."/>
            <person name="Lan Y."/>
            <person name="Juniper S.K."/>
            <person name="Young C.R."/>
            <person name="Angers B."/>
            <person name="Qian P.Y."/>
        </authorList>
    </citation>
    <scope>NUCLEOTIDE SEQUENCE</scope>
    <source>
        <strain evidence="12">P08H-3</strain>
    </source>
</reference>
<keyword evidence="4" id="KW-0597">Phosphoprotein</keyword>
<dbReference type="Proteomes" id="UP001208570">
    <property type="component" value="Unassembled WGS sequence"/>
</dbReference>
<dbReference type="SUPFAM" id="SSF50044">
    <property type="entry name" value="SH3-domain"/>
    <property type="match status" value="1"/>
</dbReference>
<evidence type="ECO:0000256" key="6">
    <source>
        <dbReference type="ARBA" id="ARBA00022837"/>
    </source>
</evidence>
<dbReference type="PRINTS" id="PR01626">
    <property type="entry name" value="LCACHANNELB"/>
</dbReference>
<keyword evidence="3" id="KW-0813">Transport</keyword>
<comment type="similarity">
    <text evidence="1">Belongs to the calcium channel beta subunit family.</text>
</comment>
<feature type="region of interest" description="Disordered" evidence="10">
    <location>
        <begin position="666"/>
        <end position="724"/>
    </location>
</feature>
<evidence type="ECO:0000256" key="1">
    <source>
        <dbReference type="ARBA" id="ARBA00010836"/>
    </source>
</evidence>
<dbReference type="InterPro" id="IPR000584">
    <property type="entry name" value="VDCC_L_bsu"/>
</dbReference>
<keyword evidence="6" id="KW-0106">Calcium</keyword>
<dbReference type="SUPFAM" id="SSF52540">
    <property type="entry name" value="P-loop containing nucleoside triphosphate hydrolases"/>
    <property type="match status" value="1"/>
</dbReference>
<dbReference type="GO" id="GO:0005245">
    <property type="term" value="F:voltage-gated calcium channel activity"/>
    <property type="evidence" value="ECO:0007669"/>
    <property type="project" value="InterPro"/>
</dbReference>
<dbReference type="Pfam" id="PF00625">
    <property type="entry name" value="Guanylate_kin"/>
    <property type="match status" value="1"/>
</dbReference>
<feature type="region of interest" description="Disordered" evidence="10">
    <location>
        <begin position="56"/>
        <end position="80"/>
    </location>
</feature>
<evidence type="ECO:0000259" key="11">
    <source>
        <dbReference type="SMART" id="SM00072"/>
    </source>
</evidence>
<feature type="region of interest" description="Disordered" evidence="10">
    <location>
        <begin position="493"/>
        <end position="583"/>
    </location>
</feature>
<feature type="compositionally biased region" description="Low complexity" evidence="10">
    <location>
        <begin position="207"/>
        <end position="222"/>
    </location>
</feature>
<feature type="compositionally biased region" description="Basic and acidic residues" evidence="10">
    <location>
        <begin position="666"/>
        <end position="692"/>
    </location>
</feature>
<sequence>MDYQVERGPHTQTPNFESETPFVAVTSEGFVPPWAEWDFNEWESCTDTERLLHETVQEGSAESNYSQPSSDLSLDEDKEALRRETERQAVAQLERAKYKPVAFAVRTNVAYDGSLDDDSPVHGCAVSFGVKDFLHIKEKFNNDWWIGRLVKEGCDVGFIPSPAKLESLKLQQSQTKSGKLYSRQGRSTLGLTVGFFYGYKTNSSSNIDNLLNSKPTSSRGSTPPTPGIDAENGVDSNTGEDNDSLGNPKNSKSHIAPPAKEKRKPFFKKSENIPPYEVVPSMRPVVLVGPSLKGLEVTDMMQKALFDFLKHKFEGRITITRVTADISLAKRSLLNNPSKRAIMERSNSRSSCIAEVQAEIERIFELARTLQLVVLDCDTINHPSQLAKTSLAPVIVYLKISSPKVLQRLIKSRGKAQARNMNVQMVAADKLNQCNPEMFDVILDENQLEDACEHLGEFLEAYWKATHPQIPSPKLPIKIHSITTRNALAQLKAAGQGGLPDDPKSPLARHNTAPPAKPSGRARSLERVHEPKQPSPERQAYKHDVPNHRPRVTDYPPDFVEDCPDHRGHGRSQDVVRGPPAAGGPIYGGGGHHHHHGHMERIRESRLYEDEDYPGGRGAPYDERDYAKMESTDYRRSRDDIVNHRHQNYDHGDRYPDERREIDVDYHAPRAPADHVHRARGRKDVKLERLDGSEPGLDGRAYHPSSSSDRNQKYPPIKQGSIAI</sequence>
<evidence type="ECO:0000256" key="7">
    <source>
        <dbReference type="ARBA" id="ARBA00022882"/>
    </source>
</evidence>
<name>A0AAD9JQ57_9ANNE</name>
<feature type="compositionally biased region" description="Polar residues" evidence="10">
    <location>
        <begin position="57"/>
        <end position="72"/>
    </location>
</feature>
<keyword evidence="9" id="KW-0407">Ion channel</keyword>
<evidence type="ECO:0000256" key="10">
    <source>
        <dbReference type="SAM" id="MobiDB-lite"/>
    </source>
</evidence>
<dbReference type="InterPro" id="IPR027417">
    <property type="entry name" value="P-loop_NTPase"/>
</dbReference>
<keyword evidence="5" id="KW-0109">Calcium transport</keyword>
<dbReference type="GO" id="GO:0005891">
    <property type="term" value="C:voltage-gated calcium channel complex"/>
    <property type="evidence" value="ECO:0007669"/>
    <property type="project" value="InterPro"/>
</dbReference>
<dbReference type="InterPro" id="IPR008145">
    <property type="entry name" value="GK/Ca_channel_bsu"/>
</dbReference>
<protein>
    <recommendedName>
        <fullName evidence="11">Guanylate kinase/L-type calcium channel beta subunit domain-containing protein</fullName>
    </recommendedName>
</protein>
<evidence type="ECO:0000313" key="12">
    <source>
        <dbReference type="EMBL" id="KAK2157137.1"/>
    </source>
</evidence>
<keyword evidence="2" id="KW-0728">SH3 domain</keyword>
<dbReference type="EMBL" id="JAODUP010000197">
    <property type="protein sequence ID" value="KAK2157137.1"/>
    <property type="molecule type" value="Genomic_DNA"/>
</dbReference>
<comment type="caution">
    <text evidence="12">The sequence shown here is derived from an EMBL/GenBank/DDBJ whole genome shotgun (WGS) entry which is preliminary data.</text>
</comment>
<feature type="domain" description="Guanylate kinase/L-type calcium channel beta subunit" evidence="11">
    <location>
        <begin position="281"/>
        <end position="463"/>
    </location>
</feature>
<evidence type="ECO:0000256" key="5">
    <source>
        <dbReference type="ARBA" id="ARBA00022568"/>
    </source>
</evidence>
<feature type="compositionally biased region" description="Basic and acidic residues" evidence="10">
    <location>
        <begin position="523"/>
        <end position="532"/>
    </location>
</feature>
<dbReference type="Gene3D" id="3.40.50.300">
    <property type="entry name" value="P-loop containing nucleotide triphosphate hydrolases"/>
    <property type="match status" value="1"/>
</dbReference>
<dbReference type="SMART" id="SM00072">
    <property type="entry name" value="GuKc"/>
    <property type="match status" value="1"/>
</dbReference>
<dbReference type="InterPro" id="IPR036028">
    <property type="entry name" value="SH3-like_dom_sf"/>
</dbReference>
<keyword evidence="7" id="KW-0851">Voltage-gated channel</keyword>
<dbReference type="PANTHER" id="PTHR11824">
    <property type="entry name" value="VOLTAGE-DEPENDENT CALCIUM CHANNEL BETA SUBUNIT"/>
    <property type="match status" value="1"/>
</dbReference>
<evidence type="ECO:0000256" key="3">
    <source>
        <dbReference type="ARBA" id="ARBA00022448"/>
    </source>
</evidence>
<evidence type="ECO:0000256" key="4">
    <source>
        <dbReference type="ARBA" id="ARBA00022553"/>
    </source>
</evidence>
<evidence type="ECO:0000313" key="13">
    <source>
        <dbReference type="Proteomes" id="UP001208570"/>
    </source>
</evidence>
<dbReference type="InterPro" id="IPR046937">
    <property type="entry name" value="CAB1-4_N_A-dom"/>
</dbReference>
<feature type="region of interest" description="Disordered" evidence="10">
    <location>
        <begin position="207"/>
        <end position="267"/>
    </location>
</feature>
<dbReference type="AlphaFoldDB" id="A0AAD9JQ57"/>
<accession>A0AAD9JQ57</accession>
<keyword evidence="13" id="KW-1185">Reference proteome</keyword>
<evidence type="ECO:0000256" key="9">
    <source>
        <dbReference type="ARBA" id="ARBA00023303"/>
    </source>
</evidence>